<feature type="compositionally biased region" description="Polar residues" evidence="1">
    <location>
        <begin position="1"/>
        <end position="16"/>
    </location>
</feature>
<dbReference type="OMA" id="GPVHENA"/>
<reference evidence="2 3" key="1">
    <citation type="journal article" date="2011" name="Genome Biol.">
        <title>Comparative genome sequence analysis underscores mycoparasitism as the ancestral life style of Trichoderma.</title>
        <authorList>
            <person name="Kubicek C.P."/>
            <person name="Herrera-Estrella A."/>
            <person name="Seidl-Seiboth V."/>
            <person name="Martinez D.A."/>
            <person name="Druzhinina I.S."/>
            <person name="Thon M."/>
            <person name="Zeilinger S."/>
            <person name="Casas-Flores S."/>
            <person name="Horwitz B.A."/>
            <person name="Mukherjee P.K."/>
            <person name="Mukherjee M."/>
            <person name="Kredics L."/>
            <person name="Alcaraz L.D."/>
            <person name="Aerts A."/>
            <person name="Antal Z."/>
            <person name="Atanasova L."/>
            <person name="Cervantes-Badillo M.G."/>
            <person name="Challacombe J."/>
            <person name="Chertkov O."/>
            <person name="McCluskey K."/>
            <person name="Coulpier F."/>
            <person name="Deshpande N."/>
            <person name="von Doehren H."/>
            <person name="Ebbole D.J."/>
            <person name="Esquivel-Naranjo E.U."/>
            <person name="Fekete E."/>
            <person name="Flipphi M."/>
            <person name="Glaser F."/>
            <person name="Gomez-Rodriguez E.Y."/>
            <person name="Gruber S."/>
            <person name="Han C."/>
            <person name="Henrissat B."/>
            <person name="Hermosa R."/>
            <person name="Hernandez-Onate M."/>
            <person name="Karaffa L."/>
            <person name="Kosti I."/>
            <person name="Le Crom S."/>
            <person name="Lindquist E."/>
            <person name="Lucas S."/>
            <person name="Luebeck M."/>
            <person name="Luebeck P.S."/>
            <person name="Margeot A."/>
            <person name="Metz B."/>
            <person name="Misra M."/>
            <person name="Nevalainen H."/>
            <person name="Omann M."/>
            <person name="Packer N."/>
            <person name="Perrone G."/>
            <person name="Uresti-Rivera E.E."/>
            <person name="Salamov A."/>
            <person name="Schmoll M."/>
            <person name="Seiboth B."/>
            <person name="Shapiro H."/>
            <person name="Sukno S."/>
            <person name="Tamayo-Ramos J.A."/>
            <person name="Tisch D."/>
            <person name="Wiest A."/>
            <person name="Wilkinson H.H."/>
            <person name="Zhang M."/>
            <person name="Coutinho P.M."/>
            <person name="Kenerley C.M."/>
            <person name="Monte E."/>
            <person name="Baker S.E."/>
            <person name="Grigoriev I.V."/>
        </authorList>
    </citation>
    <scope>NUCLEOTIDE SEQUENCE [LARGE SCALE GENOMIC DNA]</scope>
    <source>
        <strain evidence="3">Gv29-8 / FGSC 10586</strain>
    </source>
</reference>
<dbReference type="RefSeq" id="XP_013956621.1">
    <property type="nucleotide sequence ID" value="XM_014101146.1"/>
</dbReference>
<organism evidence="2 3">
    <name type="scientific">Hypocrea virens (strain Gv29-8 / FGSC 10586)</name>
    <name type="common">Gliocladium virens</name>
    <name type="synonym">Trichoderma virens</name>
    <dbReference type="NCBI Taxonomy" id="413071"/>
    <lineage>
        <taxon>Eukaryota</taxon>
        <taxon>Fungi</taxon>
        <taxon>Dikarya</taxon>
        <taxon>Ascomycota</taxon>
        <taxon>Pezizomycotina</taxon>
        <taxon>Sordariomycetes</taxon>
        <taxon>Hypocreomycetidae</taxon>
        <taxon>Hypocreales</taxon>
        <taxon>Hypocreaceae</taxon>
        <taxon>Trichoderma</taxon>
    </lineage>
</organism>
<feature type="region of interest" description="Disordered" evidence="1">
    <location>
        <begin position="1"/>
        <end position="139"/>
    </location>
</feature>
<dbReference type="eggNOG" id="ENOG502T3CY">
    <property type="taxonomic scope" value="Eukaryota"/>
</dbReference>
<protein>
    <submittedName>
        <fullName evidence="2">Uncharacterized protein</fullName>
    </submittedName>
</protein>
<proteinExistence type="predicted"/>
<accession>G9MTP7</accession>
<evidence type="ECO:0000313" key="2">
    <source>
        <dbReference type="EMBL" id="EHK22398.1"/>
    </source>
</evidence>
<dbReference type="GeneID" id="25796124"/>
<feature type="compositionally biased region" description="Polar residues" evidence="1">
    <location>
        <begin position="27"/>
        <end position="48"/>
    </location>
</feature>
<gene>
    <name evidence="2" type="ORF">TRIVIDRAFT_60741</name>
</gene>
<dbReference type="Proteomes" id="UP000007115">
    <property type="component" value="Unassembled WGS sequence"/>
</dbReference>
<dbReference type="EMBL" id="ABDF02000006">
    <property type="protein sequence ID" value="EHK22398.1"/>
    <property type="molecule type" value="Genomic_DNA"/>
</dbReference>
<feature type="compositionally biased region" description="Polar residues" evidence="1">
    <location>
        <begin position="105"/>
        <end position="122"/>
    </location>
</feature>
<comment type="caution">
    <text evidence="2">The sequence shown here is derived from an EMBL/GenBank/DDBJ whole genome shotgun (WGS) entry which is preliminary data.</text>
</comment>
<keyword evidence="3" id="KW-1185">Reference proteome</keyword>
<name>G9MTP7_HYPVG</name>
<dbReference type="HOGENOM" id="CLU_1890708_0_0_1"/>
<dbReference type="OrthoDB" id="4900616at2759"/>
<evidence type="ECO:0000313" key="3">
    <source>
        <dbReference type="Proteomes" id="UP000007115"/>
    </source>
</evidence>
<sequence>MDTSQNALGVNATASRAENPHPGICGHSTSSTPRKQQQIHTEAGSDSRTQTQTQTQDVIRSGDRTATKLISGRATLTPTPQRYDLREPRASQGSFSTPSRRRRTASQQHLQRLSTPTKTSGSGAAAIRTGSPLSYSIGH</sequence>
<evidence type="ECO:0000256" key="1">
    <source>
        <dbReference type="SAM" id="MobiDB-lite"/>
    </source>
</evidence>
<dbReference type="InParanoid" id="G9MTP7"/>
<dbReference type="AlphaFoldDB" id="G9MTP7"/>
<dbReference type="VEuPathDB" id="FungiDB:TRIVIDRAFT_60741"/>